<dbReference type="GO" id="GO:0022857">
    <property type="term" value="F:transmembrane transporter activity"/>
    <property type="evidence" value="ECO:0007669"/>
    <property type="project" value="InterPro"/>
</dbReference>
<keyword evidence="3" id="KW-1003">Cell membrane</keyword>
<evidence type="ECO:0000256" key="5">
    <source>
        <dbReference type="ARBA" id="ARBA00022970"/>
    </source>
</evidence>
<dbReference type="CDD" id="cd06582">
    <property type="entry name" value="TM_PBP1_LivH_like"/>
    <property type="match status" value="1"/>
</dbReference>
<feature type="transmembrane region" description="Helical" evidence="9">
    <location>
        <begin position="240"/>
        <end position="258"/>
    </location>
</feature>
<evidence type="ECO:0000256" key="7">
    <source>
        <dbReference type="ARBA" id="ARBA00023136"/>
    </source>
</evidence>
<dbReference type="GO" id="GO:0005886">
    <property type="term" value="C:plasma membrane"/>
    <property type="evidence" value="ECO:0007669"/>
    <property type="project" value="UniProtKB-SubCell"/>
</dbReference>
<dbReference type="PANTHER" id="PTHR11795:SF445">
    <property type="entry name" value="AMINO ACID ABC TRANSPORTER PERMEASE PROTEIN"/>
    <property type="match status" value="1"/>
</dbReference>
<feature type="transmembrane region" description="Helical" evidence="9">
    <location>
        <begin position="137"/>
        <end position="158"/>
    </location>
</feature>
<feature type="transmembrane region" description="Helical" evidence="9">
    <location>
        <begin position="12"/>
        <end position="32"/>
    </location>
</feature>
<evidence type="ECO:0000256" key="4">
    <source>
        <dbReference type="ARBA" id="ARBA00022692"/>
    </source>
</evidence>
<evidence type="ECO:0000256" key="1">
    <source>
        <dbReference type="ARBA" id="ARBA00004651"/>
    </source>
</evidence>
<protein>
    <submittedName>
        <fullName evidence="10">Branched-chain amino acid ABC transporter permease</fullName>
    </submittedName>
</protein>
<evidence type="ECO:0000256" key="9">
    <source>
        <dbReference type="SAM" id="Phobius"/>
    </source>
</evidence>
<evidence type="ECO:0000313" key="10">
    <source>
        <dbReference type="EMBL" id="MCS5726636.1"/>
    </source>
</evidence>
<comment type="caution">
    <text evidence="10">The sequence shown here is derived from an EMBL/GenBank/DDBJ whole genome shotgun (WGS) entry which is preliminary data.</text>
</comment>
<keyword evidence="11" id="KW-1185">Reference proteome</keyword>
<name>A0AA42BUX4_9MICO</name>
<keyword evidence="2" id="KW-0813">Transport</keyword>
<sequence>MTSFLQALIDATSAGAVYALAALGIGLVFGVLRLANFAYGEIITASAYTLIIVWPMNPVLAVLGAAVVGVAVALAMNYAVFSWLRSQSAATLLIASFGLSILLQRIYEGIFGANVLSASVASGLSTSVNLGGVRLNLLSVVTIVLAAMLLVGVQLFLTRTSIGLQVQAASADFRIARLLGVRSGLVIAVTFAISGFIAAAVAFVLTVQSGTVGPSFGVQPTLFGLIGAVIGGLRNLRGAVVGGFVVGVALSLLTSWLPPEINPFRTAFVYLLVIAVLVLRPNGLFSAGAGKVRT</sequence>
<evidence type="ECO:0000256" key="8">
    <source>
        <dbReference type="ARBA" id="ARBA00037998"/>
    </source>
</evidence>
<keyword evidence="7 9" id="KW-0472">Membrane</keyword>
<reference evidence="10" key="1">
    <citation type="submission" date="2022-08" db="EMBL/GenBank/DDBJ databases">
        <authorList>
            <person name="Deng Y."/>
            <person name="Han X.-F."/>
            <person name="Zhang Y.-Q."/>
        </authorList>
    </citation>
    <scope>NUCLEOTIDE SEQUENCE</scope>
    <source>
        <strain evidence="10">CPCC 203407</strain>
    </source>
</reference>
<accession>A0AA42BUX4</accession>
<dbReference type="PANTHER" id="PTHR11795">
    <property type="entry name" value="BRANCHED-CHAIN AMINO ACID TRANSPORT SYSTEM PERMEASE PROTEIN LIVH"/>
    <property type="match status" value="1"/>
</dbReference>
<feature type="transmembrane region" description="Helical" evidence="9">
    <location>
        <begin position="88"/>
        <end position="107"/>
    </location>
</feature>
<dbReference type="Pfam" id="PF02653">
    <property type="entry name" value="BPD_transp_2"/>
    <property type="match status" value="1"/>
</dbReference>
<keyword evidence="6 9" id="KW-1133">Transmembrane helix</keyword>
<dbReference type="AlphaFoldDB" id="A0AA42BUX4"/>
<feature type="transmembrane region" description="Helical" evidence="9">
    <location>
        <begin position="264"/>
        <end position="285"/>
    </location>
</feature>
<dbReference type="EMBL" id="JANLCK010000006">
    <property type="protein sequence ID" value="MCS5726636.1"/>
    <property type="molecule type" value="Genomic_DNA"/>
</dbReference>
<feature type="transmembrane region" description="Helical" evidence="9">
    <location>
        <begin position="179"/>
        <end position="204"/>
    </location>
</feature>
<dbReference type="RefSeq" id="WP_259529266.1">
    <property type="nucleotide sequence ID" value="NZ_JANLCK010000006.1"/>
</dbReference>
<evidence type="ECO:0000256" key="6">
    <source>
        <dbReference type="ARBA" id="ARBA00022989"/>
    </source>
</evidence>
<organism evidence="10 11">
    <name type="scientific">Herbiconiux oxytropis</name>
    <dbReference type="NCBI Taxonomy" id="2970915"/>
    <lineage>
        <taxon>Bacteria</taxon>
        <taxon>Bacillati</taxon>
        <taxon>Actinomycetota</taxon>
        <taxon>Actinomycetes</taxon>
        <taxon>Micrococcales</taxon>
        <taxon>Microbacteriaceae</taxon>
        <taxon>Herbiconiux</taxon>
    </lineage>
</organism>
<comment type="similarity">
    <text evidence="8">Belongs to the binding-protein-dependent transport system permease family. LivHM subfamily.</text>
</comment>
<proteinExistence type="inferred from homology"/>
<feature type="transmembrane region" description="Helical" evidence="9">
    <location>
        <begin position="37"/>
        <end position="54"/>
    </location>
</feature>
<evidence type="ECO:0000313" key="11">
    <source>
        <dbReference type="Proteomes" id="UP001165587"/>
    </source>
</evidence>
<dbReference type="InterPro" id="IPR001851">
    <property type="entry name" value="ABC_transp_permease"/>
</dbReference>
<feature type="transmembrane region" description="Helical" evidence="9">
    <location>
        <begin position="60"/>
        <end position="81"/>
    </location>
</feature>
<feature type="transmembrane region" description="Helical" evidence="9">
    <location>
        <begin position="216"/>
        <end position="233"/>
    </location>
</feature>
<evidence type="ECO:0000256" key="3">
    <source>
        <dbReference type="ARBA" id="ARBA00022475"/>
    </source>
</evidence>
<dbReference type="InterPro" id="IPR052157">
    <property type="entry name" value="BCAA_transport_permease"/>
</dbReference>
<dbReference type="Proteomes" id="UP001165587">
    <property type="component" value="Unassembled WGS sequence"/>
</dbReference>
<keyword evidence="5" id="KW-0029">Amino-acid transport</keyword>
<evidence type="ECO:0000256" key="2">
    <source>
        <dbReference type="ARBA" id="ARBA00022448"/>
    </source>
</evidence>
<gene>
    <name evidence="10" type="ORF">N1028_12110</name>
</gene>
<keyword evidence="4 9" id="KW-0812">Transmembrane</keyword>
<dbReference type="GO" id="GO:0006865">
    <property type="term" value="P:amino acid transport"/>
    <property type="evidence" value="ECO:0007669"/>
    <property type="project" value="UniProtKB-KW"/>
</dbReference>
<comment type="subcellular location">
    <subcellularLocation>
        <location evidence="1">Cell membrane</location>
        <topology evidence="1">Multi-pass membrane protein</topology>
    </subcellularLocation>
</comment>